<reference evidence="2 3" key="1">
    <citation type="submission" date="2020-02" db="EMBL/GenBank/DDBJ databases">
        <title>Aliifodinibius halophilus 2W32, complete genome.</title>
        <authorList>
            <person name="Li Y."/>
            <person name="Wu S."/>
        </authorList>
    </citation>
    <scope>NUCLEOTIDE SEQUENCE [LARGE SCALE GENOMIC DNA]</scope>
    <source>
        <strain evidence="2 3">2W32</strain>
    </source>
</reference>
<evidence type="ECO:0000256" key="1">
    <source>
        <dbReference type="SAM" id="Phobius"/>
    </source>
</evidence>
<dbReference type="EMBL" id="JAALLS010000027">
    <property type="protein sequence ID" value="NGP89923.1"/>
    <property type="molecule type" value="Genomic_DNA"/>
</dbReference>
<keyword evidence="1" id="KW-0472">Membrane</keyword>
<comment type="caution">
    <text evidence="2">The sequence shown here is derived from an EMBL/GenBank/DDBJ whole genome shotgun (WGS) entry which is preliminary data.</text>
</comment>
<protein>
    <submittedName>
        <fullName evidence="2">Uncharacterized protein</fullName>
    </submittedName>
</protein>
<feature type="transmembrane region" description="Helical" evidence="1">
    <location>
        <begin position="48"/>
        <end position="73"/>
    </location>
</feature>
<name>A0A6M1TC31_9BACT</name>
<dbReference type="RefSeq" id="WP_165271148.1">
    <property type="nucleotide sequence ID" value="NZ_JAALLS010000027.1"/>
</dbReference>
<keyword evidence="1" id="KW-1133">Transmembrane helix</keyword>
<proteinExistence type="predicted"/>
<sequence length="221" mass="26022">MKEPEFEELWKSYDKKLEENLSLNKKNARDITSLKVQSLLSSMRPVKLFALITGLLWVGIGFLIIIPIFLYGFESANKFFLFSATIQLTVTAAGLWIYLYQLILINQTDITEPVLETQKRLAKLKSSTLWVAQIMFLQLPVWTTFWWNETMFNEWNLIQWSIALTVTLLALYAAVWLFINIDESNKDKKWFQLLFGDQEWSPIIHSIELIEQIQEYNDENK</sequence>
<accession>A0A6M1TC31</accession>
<evidence type="ECO:0000313" key="3">
    <source>
        <dbReference type="Proteomes" id="UP000479132"/>
    </source>
</evidence>
<feature type="transmembrane region" description="Helical" evidence="1">
    <location>
        <begin position="157"/>
        <end position="179"/>
    </location>
</feature>
<keyword evidence="1" id="KW-0812">Transmembrane</keyword>
<evidence type="ECO:0000313" key="2">
    <source>
        <dbReference type="EMBL" id="NGP89923.1"/>
    </source>
</evidence>
<feature type="transmembrane region" description="Helical" evidence="1">
    <location>
        <begin position="79"/>
        <end position="100"/>
    </location>
</feature>
<keyword evidence="3" id="KW-1185">Reference proteome</keyword>
<feature type="transmembrane region" description="Helical" evidence="1">
    <location>
        <begin position="128"/>
        <end position="145"/>
    </location>
</feature>
<dbReference type="Proteomes" id="UP000479132">
    <property type="component" value="Unassembled WGS sequence"/>
</dbReference>
<organism evidence="2 3">
    <name type="scientific">Fodinibius halophilus</name>
    <dbReference type="NCBI Taxonomy" id="1736908"/>
    <lineage>
        <taxon>Bacteria</taxon>
        <taxon>Pseudomonadati</taxon>
        <taxon>Balneolota</taxon>
        <taxon>Balneolia</taxon>
        <taxon>Balneolales</taxon>
        <taxon>Balneolaceae</taxon>
        <taxon>Fodinibius</taxon>
    </lineage>
</organism>
<gene>
    <name evidence="2" type="ORF">G3569_16305</name>
</gene>
<dbReference type="AlphaFoldDB" id="A0A6M1TC31"/>